<comment type="caution">
    <text evidence="2">The sequence shown here is derived from an EMBL/GenBank/DDBJ whole genome shotgun (WGS) entry which is preliminary data.</text>
</comment>
<feature type="compositionally biased region" description="Pro residues" evidence="1">
    <location>
        <begin position="1"/>
        <end position="33"/>
    </location>
</feature>
<evidence type="ECO:0000313" key="3">
    <source>
        <dbReference type="Proteomes" id="UP000805841"/>
    </source>
</evidence>
<dbReference type="EMBL" id="JAAOCA010000034">
    <property type="protein sequence ID" value="MBD1601365.1"/>
    <property type="molecule type" value="Genomic_DNA"/>
</dbReference>
<organism evidence="2 3">
    <name type="scientific">Pseudomonas typographi</name>
    <dbReference type="NCBI Taxonomy" id="2715964"/>
    <lineage>
        <taxon>Bacteria</taxon>
        <taxon>Pseudomonadati</taxon>
        <taxon>Pseudomonadota</taxon>
        <taxon>Gammaproteobacteria</taxon>
        <taxon>Pseudomonadales</taxon>
        <taxon>Pseudomonadaceae</taxon>
        <taxon>Pseudomonas</taxon>
    </lineage>
</organism>
<gene>
    <name evidence="2" type="ORF">HAQ05_22065</name>
</gene>
<accession>A0ABR7Z7C2</accession>
<evidence type="ECO:0000256" key="1">
    <source>
        <dbReference type="SAM" id="MobiDB-lite"/>
    </source>
</evidence>
<proteinExistence type="predicted"/>
<keyword evidence="3" id="KW-1185">Reference proteome</keyword>
<protein>
    <submittedName>
        <fullName evidence="2">TyeA family type III secretion system gatekeeper subunit</fullName>
    </submittedName>
</protein>
<reference evidence="2 3" key="1">
    <citation type="journal article" date="2020" name="Insects">
        <title>Bacteria Belonging to Pseudomonas typographi sp. nov. from the Bark Beetle Ips typographus Have Genomic Potential to Aid in the Host Ecology.</title>
        <authorList>
            <person name="Peral-Aranega E."/>
            <person name="Saati-Santamaria Z."/>
            <person name="Kolarik M."/>
            <person name="Rivas R."/>
            <person name="Garcia-Fraile P."/>
        </authorList>
    </citation>
    <scope>NUCLEOTIDE SEQUENCE [LARGE SCALE GENOMIC DNA]</scope>
    <source>
        <strain evidence="2 3">CA3A</strain>
    </source>
</reference>
<sequence>MKIAPPITPQHMPPVVPPKPHAAPLSPLHPGPVTPEETTQALAHLDAALAERGQVSNQRDQAAVINGLQSQATRSLERTHQLIAHYYKGLDAATRSLRRQLQGRQLRNPKETLAHILDSCGDNPAVAHRLMQAAARQAKDEGDDGEHLFFRRQLKLLCKEHGKPGRNRPNPLKARERARGKTLRKTAPDALYSAAVNGPLNVVGLVDALLGEMREHGQFETSLREIRSDMAADVASAAAANALQQARPLMNGLATARHVAALLRECEHLLGRMRSKNPDMQVEGIALLRHLLTLIGKLMEPEQTRTLVELLGGSRLRNQLACLNELKRILNQRLPVRLWRTTNDYTNVQKNLLILSTVLTNEEQRLAQENSALWNA</sequence>
<dbReference type="RefSeq" id="WP_190424574.1">
    <property type="nucleotide sequence ID" value="NZ_JAAOCA010000034.1"/>
</dbReference>
<dbReference type="Proteomes" id="UP000805841">
    <property type="component" value="Unassembled WGS sequence"/>
</dbReference>
<feature type="region of interest" description="Disordered" evidence="1">
    <location>
        <begin position="1"/>
        <end position="37"/>
    </location>
</feature>
<name>A0ABR7Z7C2_9PSED</name>
<evidence type="ECO:0000313" key="2">
    <source>
        <dbReference type="EMBL" id="MBD1601365.1"/>
    </source>
</evidence>